<comment type="caution">
    <text evidence="3">The sequence shown here is derived from an EMBL/GenBank/DDBJ whole genome shotgun (WGS) entry which is preliminary data.</text>
</comment>
<organism evidence="3 4">
    <name type="scientific">Actinomadura coerulea</name>
    <dbReference type="NCBI Taxonomy" id="46159"/>
    <lineage>
        <taxon>Bacteria</taxon>
        <taxon>Bacillati</taxon>
        <taxon>Actinomycetota</taxon>
        <taxon>Actinomycetes</taxon>
        <taxon>Streptosporangiales</taxon>
        <taxon>Thermomonosporaceae</taxon>
        <taxon>Actinomadura</taxon>
    </lineage>
</organism>
<feature type="transmembrane region" description="Helical" evidence="1">
    <location>
        <begin position="12"/>
        <end position="34"/>
    </location>
</feature>
<evidence type="ECO:0000313" key="4">
    <source>
        <dbReference type="Proteomes" id="UP000546324"/>
    </source>
</evidence>
<feature type="transmembrane region" description="Helical" evidence="1">
    <location>
        <begin position="110"/>
        <end position="129"/>
    </location>
</feature>
<gene>
    <name evidence="3" type="ORF">BKA00_005185</name>
</gene>
<dbReference type="RefSeq" id="WP_185029071.1">
    <property type="nucleotide sequence ID" value="NZ_JACHMQ010000001.1"/>
</dbReference>
<keyword evidence="1" id="KW-0812">Transmembrane</keyword>
<evidence type="ECO:0000313" key="3">
    <source>
        <dbReference type="EMBL" id="MBB6398271.1"/>
    </source>
</evidence>
<keyword evidence="4" id="KW-1185">Reference proteome</keyword>
<dbReference type="Proteomes" id="UP000546324">
    <property type="component" value="Unassembled WGS sequence"/>
</dbReference>
<evidence type="ECO:0000259" key="2">
    <source>
        <dbReference type="Pfam" id="PF07885"/>
    </source>
</evidence>
<dbReference type="AlphaFoldDB" id="A0A7X0G2U6"/>
<accession>A0A7X0G2U6</accession>
<reference evidence="3 4" key="1">
    <citation type="submission" date="2020-08" db="EMBL/GenBank/DDBJ databases">
        <title>Sequencing the genomes of 1000 actinobacteria strains.</title>
        <authorList>
            <person name="Klenk H.-P."/>
        </authorList>
    </citation>
    <scope>NUCLEOTIDE SEQUENCE [LARGE SCALE GENOMIC DNA]</scope>
    <source>
        <strain evidence="3 4">DSM 43675</strain>
    </source>
</reference>
<dbReference type="Gene3D" id="1.10.287.70">
    <property type="match status" value="1"/>
</dbReference>
<sequence length="184" mass="19999">MNAQPRRARTRPLVRAALRTTLTTVALVAVYFTAPLNRSFTPVTGVALTVSLFALGALVTWQARSIARSHSPRFRTIEALGTTVALFLLVFASSYRLMSHDTPPGFSEPLTHIDALFFTITIFTSVGFADVVPISQTARALTAVQMLGDLVFLGVVAKIFLEAMRRGVEREANEPPDAAGDPWP</sequence>
<proteinExistence type="predicted"/>
<feature type="domain" description="Potassium channel" evidence="2">
    <location>
        <begin position="84"/>
        <end position="165"/>
    </location>
</feature>
<dbReference type="SUPFAM" id="SSF81324">
    <property type="entry name" value="Voltage-gated potassium channels"/>
    <property type="match status" value="1"/>
</dbReference>
<dbReference type="EMBL" id="JACHMQ010000001">
    <property type="protein sequence ID" value="MBB6398271.1"/>
    <property type="molecule type" value="Genomic_DNA"/>
</dbReference>
<feature type="transmembrane region" description="Helical" evidence="1">
    <location>
        <begin position="40"/>
        <end position="59"/>
    </location>
</feature>
<protein>
    <submittedName>
        <fullName evidence="3">Cation transport ATPase</fullName>
    </submittedName>
</protein>
<keyword evidence="1" id="KW-1133">Transmembrane helix</keyword>
<keyword evidence="1" id="KW-0472">Membrane</keyword>
<feature type="transmembrane region" description="Helical" evidence="1">
    <location>
        <begin position="79"/>
        <end position="98"/>
    </location>
</feature>
<dbReference type="Pfam" id="PF07885">
    <property type="entry name" value="Ion_trans_2"/>
    <property type="match status" value="1"/>
</dbReference>
<name>A0A7X0G2U6_9ACTN</name>
<evidence type="ECO:0000256" key="1">
    <source>
        <dbReference type="SAM" id="Phobius"/>
    </source>
</evidence>
<dbReference type="InterPro" id="IPR013099">
    <property type="entry name" value="K_chnl_dom"/>
</dbReference>